<organism evidence="9">
    <name type="scientific">Enterobacter hormaechei</name>
    <dbReference type="NCBI Taxonomy" id="158836"/>
    <lineage>
        <taxon>Bacteria</taxon>
        <taxon>Pseudomonadati</taxon>
        <taxon>Pseudomonadota</taxon>
        <taxon>Gammaproteobacteria</taxon>
        <taxon>Enterobacterales</taxon>
        <taxon>Enterobacteriaceae</taxon>
        <taxon>Enterobacter</taxon>
        <taxon>Enterobacter cloacae complex</taxon>
    </lineage>
</organism>
<evidence type="ECO:0000256" key="5">
    <source>
        <dbReference type="ARBA" id="ARBA00023163"/>
    </source>
</evidence>
<keyword evidence="9" id="KW-0614">Plasmid</keyword>
<dbReference type="NCBIfam" id="TIGR02054">
    <property type="entry name" value="MerD"/>
    <property type="match status" value="1"/>
</dbReference>
<dbReference type="SMART" id="SM00422">
    <property type="entry name" value="HTH_MERR"/>
    <property type="match status" value="1"/>
</dbReference>
<reference evidence="9" key="1">
    <citation type="journal article" date="2018" name="Antimicrob. Agents Chemother.">
        <title>Molecular Characterization of IMP-1-Producing Enterobacter cloacae Complex Isolates in Tokyo.</title>
        <authorList>
            <person name="Aoki K."/>
            <person name="Harada S."/>
            <person name="Yahara K."/>
            <person name="Ishii Y."/>
            <person name="Motooka D."/>
            <person name="Nakamura S."/>
            <person name="Akeda Y."/>
            <person name="Iida T."/>
            <person name="Tomono K."/>
            <person name="Iwata S."/>
            <person name="Moriya K."/>
            <person name="Tateda K."/>
        </authorList>
    </citation>
    <scope>NUCLEOTIDE SEQUENCE</scope>
    <source>
        <strain evidence="9">TUM11043</strain>
        <plasmid evidence="9">pMTY11043_IncHI2</plasmid>
    </source>
</reference>
<dbReference type="Pfam" id="PF13411">
    <property type="entry name" value="MerR_1"/>
    <property type="match status" value="1"/>
</dbReference>
<dbReference type="PRINTS" id="PR00040">
    <property type="entry name" value="HTHMERR"/>
</dbReference>
<dbReference type="PROSITE" id="PS50937">
    <property type="entry name" value="HTH_MERR_2"/>
    <property type="match status" value="1"/>
</dbReference>
<sequence>MNAYSISKLADDACVSVHVVRDYMIRGLLHPARRTESGYNIFDDKTLGRLRFLRAAFESGIGLDRAGTHAGSSQAGPAVCKGSYRHRARPGAGIPVDESGRSVGRTDSSKSRCRLCSSNEARTVTASPAAGRGMATPARHKVIRLF</sequence>
<evidence type="ECO:0000313" key="9">
    <source>
        <dbReference type="EMBL" id="BBA26146.1"/>
    </source>
</evidence>
<evidence type="ECO:0000256" key="2">
    <source>
        <dbReference type="ARBA" id="ARBA00022466"/>
    </source>
</evidence>
<keyword evidence="3" id="KW-0805">Transcription regulation</keyword>
<evidence type="ECO:0000256" key="4">
    <source>
        <dbReference type="ARBA" id="ARBA00023125"/>
    </source>
</evidence>
<evidence type="ECO:0000256" key="7">
    <source>
        <dbReference type="SAM" id="MobiDB-lite"/>
    </source>
</evidence>
<keyword evidence="2" id="KW-0475">Mercuric resistance</keyword>
<dbReference type="InterPro" id="IPR000551">
    <property type="entry name" value="MerR-type_HTH_dom"/>
</dbReference>
<keyword evidence="4" id="KW-0238">DNA-binding</keyword>
<evidence type="ECO:0000313" key="10">
    <source>
        <dbReference type="EMBL" id="BBA26148.1"/>
    </source>
</evidence>
<dbReference type="InterPro" id="IPR011797">
    <property type="entry name" value="MerD"/>
</dbReference>
<feature type="domain" description="HTH merR-type" evidence="8">
    <location>
        <begin position="3"/>
        <end position="72"/>
    </location>
</feature>
<dbReference type="GO" id="GO:0046689">
    <property type="term" value="P:response to mercury ion"/>
    <property type="evidence" value="ECO:0007669"/>
    <property type="project" value="UniProtKB-KW"/>
</dbReference>
<dbReference type="GO" id="GO:0003677">
    <property type="term" value="F:DNA binding"/>
    <property type="evidence" value="ECO:0007669"/>
    <property type="project" value="UniProtKB-KW"/>
</dbReference>
<evidence type="ECO:0000256" key="3">
    <source>
        <dbReference type="ARBA" id="ARBA00023015"/>
    </source>
</evidence>
<protein>
    <recommendedName>
        <fullName evidence="1">HTH-type transcriptional regulator MerD</fullName>
    </recommendedName>
    <alternativeName>
        <fullName evidence="6">Mercuric resistance protein MerD</fullName>
    </alternativeName>
</protein>
<geneLocation type="plasmid" evidence="9">
    <name>pMTY11043_IncHI2</name>
</geneLocation>
<evidence type="ECO:0000256" key="1">
    <source>
        <dbReference type="ARBA" id="ARBA00019396"/>
    </source>
</evidence>
<dbReference type="InterPro" id="IPR009061">
    <property type="entry name" value="DNA-bd_dom_put_sf"/>
</dbReference>
<proteinExistence type="predicted"/>
<name>A0A286NZK1_9ENTR</name>
<gene>
    <name evidence="9" type="primary">merD_3</name>
    <name evidence="10" type="synonym">merD_4</name>
    <name evidence="9" type="ORF">TUM11043_00308</name>
    <name evidence="10" type="ORF">TUM11043_00310</name>
</gene>
<dbReference type="SUPFAM" id="SSF46955">
    <property type="entry name" value="Putative DNA-binding domain"/>
    <property type="match status" value="1"/>
</dbReference>
<evidence type="ECO:0000259" key="8">
    <source>
        <dbReference type="PROSITE" id="PS50937"/>
    </source>
</evidence>
<dbReference type="Gene3D" id="1.10.1660.10">
    <property type="match status" value="1"/>
</dbReference>
<dbReference type="GO" id="GO:0045892">
    <property type="term" value="P:negative regulation of DNA-templated transcription"/>
    <property type="evidence" value="ECO:0007669"/>
    <property type="project" value="InterPro"/>
</dbReference>
<evidence type="ECO:0000256" key="6">
    <source>
        <dbReference type="ARBA" id="ARBA00032882"/>
    </source>
</evidence>
<dbReference type="EMBL" id="AP018352">
    <property type="protein sequence ID" value="BBA26148.1"/>
    <property type="molecule type" value="Genomic_DNA"/>
</dbReference>
<dbReference type="EMBL" id="AP018352">
    <property type="protein sequence ID" value="BBA26146.1"/>
    <property type="molecule type" value="Genomic_DNA"/>
</dbReference>
<dbReference type="AlphaFoldDB" id="A0A286NZK1"/>
<keyword evidence="5" id="KW-0804">Transcription</keyword>
<feature type="region of interest" description="Disordered" evidence="7">
    <location>
        <begin position="89"/>
        <end position="111"/>
    </location>
</feature>
<accession>A0A286NZK1</accession>